<organism evidence="1 2">
    <name type="scientific">Rhodoblastus acidophilus</name>
    <name type="common">Rhodopseudomonas acidophila</name>
    <dbReference type="NCBI Taxonomy" id="1074"/>
    <lineage>
        <taxon>Bacteria</taxon>
        <taxon>Pseudomonadati</taxon>
        <taxon>Pseudomonadota</taxon>
        <taxon>Alphaproteobacteria</taxon>
        <taxon>Hyphomicrobiales</taxon>
        <taxon>Rhodoblastaceae</taxon>
        <taxon>Rhodoblastus</taxon>
    </lineage>
</organism>
<dbReference type="Proteomes" id="UP000439113">
    <property type="component" value="Unassembled WGS sequence"/>
</dbReference>
<accession>A0A6N8DK43</accession>
<dbReference type="AlphaFoldDB" id="A0A6N8DK43"/>
<gene>
    <name evidence="1" type="ORF">GJ654_06795</name>
</gene>
<evidence type="ECO:0000313" key="2">
    <source>
        <dbReference type="Proteomes" id="UP000439113"/>
    </source>
</evidence>
<proteinExistence type="predicted"/>
<dbReference type="InterPro" id="IPR009579">
    <property type="entry name" value="DUF1192"/>
</dbReference>
<sequence>MARDDDDVFPKRRRANLQHAIGEPLDALSLEELTGRVIALRAEIDRINTEINRKKASRDAASTFFKGGPT</sequence>
<dbReference type="RefSeq" id="WP_155445384.1">
    <property type="nucleotide sequence ID" value="NZ_JAOQNR010000005.1"/>
</dbReference>
<reference evidence="1 2" key="1">
    <citation type="submission" date="2019-11" db="EMBL/GenBank/DDBJ databases">
        <title>Whole-genome sequence of a Rhodoblastus acidophilus DSM 142.</title>
        <authorList>
            <person name="Kyndt J.A."/>
            <person name="Meyer T.E."/>
        </authorList>
    </citation>
    <scope>NUCLEOTIDE SEQUENCE [LARGE SCALE GENOMIC DNA]</scope>
    <source>
        <strain evidence="1 2">DSM 142</strain>
    </source>
</reference>
<comment type="caution">
    <text evidence="1">The sequence shown here is derived from an EMBL/GenBank/DDBJ whole genome shotgun (WGS) entry which is preliminary data.</text>
</comment>
<dbReference type="Pfam" id="PF06698">
    <property type="entry name" value="DUF1192"/>
    <property type="match status" value="1"/>
</dbReference>
<dbReference type="OrthoDB" id="7872350at2"/>
<dbReference type="EMBL" id="WNKS01000004">
    <property type="protein sequence ID" value="MTV30698.1"/>
    <property type="molecule type" value="Genomic_DNA"/>
</dbReference>
<evidence type="ECO:0000313" key="1">
    <source>
        <dbReference type="EMBL" id="MTV30698.1"/>
    </source>
</evidence>
<protein>
    <submittedName>
        <fullName evidence="1">DUF1192 family protein</fullName>
    </submittedName>
</protein>
<name>A0A6N8DK43_RHOAC</name>